<gene>
    <name evidence="1" type="ORF">CLUMA_CG003496</name>
</gene>
<dbReference type="EMBL" id="CVRI01000014">
    <property type="protein sequence ID" value="CRK89804.1"/>
    <property type="molecule type" value="Genomic_DNA"/>
</dbReference>
<proteinExistence type="predicted"/>
<protein>
    <submittedName>
        <fullName evidence="1">CLUMA_CG003496, isoform A</fullName>
    </submittedName>
</protein>
<evidence type="ECO:0000313" key="2">
    <source>
        <dbReference type="Proteomes" id="UP000183832"/>
    </source>
</evidence>
<dbReference type="AlphaFoldDB" id="A0A1J1HQY8"/>
<sequence>MRRNAMSNQNNSEIKIIEISQPQYCIQNHNQNSRILVAMSNFLATMNSAYSLFAVLTNVNKKWEMTSNAVLLCHDKCNQTINECLTSFCMNEFKQMVQKVECVSTETKLNAPDLTSDVAMLSGDLTQVCGITSMCIN</sequence>
<reference evidence="1 2" key="1">
    <citation type="submission" date="2015-04" db="EMBL/GenBank/DDBJ databases">
        <authorList>
            <person name="Syromyatnikov M.Y."/>
            <person name="Popov V.N."/>
        </authorList>
    </citation>
    <scope>NUCLEOTIDE SEQUENCE [LARGE SCALE GENOMIC DNA]</scope>
</reference>
<evidence type="ECO:0000313" key="1">
    <source>
        <dbReference type="EMBL" id="CRK89804.1"/>
    </source>
</evidence>
<accession>A0A1J1HQY8</accession>
<dbReference type="Proteomes" id="UP000183832">
    <property type="component" value="Unassembled WGS sequence"/>
</dbReference>
<keyword evidence="2" id="KW-1185">Reference proteome</keyword>
<name>A0A1J1HQY8_9DIPT</name>
<organism evidence="1 2">
    <name type="scientific">Clunio marinus</name>
    <dbReference type="NCBI Taxonomy" id="568069"/>
    <lineage>
        <taxon>Eukaryota</taxon>
        <taxon>Metazoa</taxon>
        <taxon>Ecdysozoa</taxon>
        <taxon>Arthropoda</taxon>
        <taxon>Hexapoda</taxon>
        <taxon>Insecta</taxon>
        <taxon>Pterygota</taxon>
        <taxon>Neoptera</taxon>
        <taxon>Endopterygota</taxon>
        <taxon>Diptera</taxon>
        <taxon>Nematocera</taxon>
        <taxon>Chironomoidea</taxon>
        <taxon>Chironomidae</taxon>
        <taxon>Clunio</taxon>
    </lineage>
</organism>